<dbReference type="EMBL" id="LAZR01000192">
    <property type="protein sequence ID" value="KKN82991.1"/>
    <property type="molecule type" value="Genomic_DNA"/>
</dbReference>
<dbReference type="SMART" id="SM01134">
    <property type="entry name" value="DeoRC"/>
    <property type="match status" value="1"/>
</dbReference>
<evidence type="ECO:0000256" key="1">
    <source>
        <dbReference type="ARBA" id="ARBA00022491"/>
    </source>
</evidence>
<dbReference type="SUPFAM" id="SSF100950">
    <property type="entry name" value="NagB/RpiA/CoA transferase-like"/>
    <property type="match status" value="1"/>
</dbReference>
<dbReference type="InterPro" id="IPR036388">
    <property type="entry name" value="WH-like_DNA-bd_sf"/>
</dbReference>
<evidence type="ECO:0000259" key="4">
    <source>
        <dbReference type="PROSITE" id="PS51000"/>
    </source>
</evidence>
<keyword evidence="3" id="KW-0804">Transcription</keyword>
<reference evidence="5" key="1">
    <citation type="journal article" date="2015" name="Nature">
        <title>Complex archaea that bridge the gap between prokaryotes and eukaryotes.</title>
        <authorList>
            <person name="Spang A."/>
            <person name="Saw J.H."/>
            <person name="Jorgensen S.L."/>
            <person name="Zaremba-Niedzwiedzka K."/>
            <person name="Martijn J."/>
            <person name="Lind A.E."/>
            <person name="van Eijk R."/>
            <person name="Schleper C."/>
            <person name="Guy L."/>
            <person name="Ettema T.J."/>
        </authorList>
    </citation>
    <scope>NUCLEOTIDE SEQUENCE</scope>
</reference>
<evidence type="ECO:0000256" key="3">
    <source>
        <dbReference type="ARBA" id="ARBA00023163"/>
    </source>
</evidence>
<gene>
    <name evidence="5" type="ORF">LCGC14_0304060</name>
</gene>
<dbReference type="Pfam" id="PF08220">
    <property type="entry name" value="HTH_DeoR"/>
    <property type="match status" value="1"/>
</dbReference>
<keyword evidence="1" id="KW-0678">Repressor</keyword>
<dbReference type="PROSITE" id="PS51000">
    <property type="entry name" value="HTH_DEOR_2"/>
    <property type="match status" value="1"/>
</dbReference>
<dbReference type="InterPro" id="IPR037171">
    <property type="entry name" value="NagB/RpiA_transferase-like"/>
</dbReference>
<dbReference type="SUPFAM" id="SSF46785">
    <property type="entry name" value="Winged helix' DNA-binding domain"/>
    <property type="match status" value="1"/>
</dbReference>
<dbReference type="PRINTS" id="PR00037">
    <property type="entry name" value="HTHLACR"/>
</dbReference>
<feature type="domain" description="HTH deoR-type" evidence="4">
    <location>
        <begin position="7"/>
        <end position="62"/>
    </location>
</feature>
<organism evidence="5">
    <name type="scientific">marine sediment metagenome</name>
    <dbReference type="NCBI Taxonomy" id="412755"/>
    <lineage>
        <taxon>unclassified sequences</taxon>
        <taxon>metagenomes</taxon>
        <taxon>ecological metagenomes</taxon>
    </lineage>
</organism>
<dbReference type="PANTHER" id="PTHR30363">
    <property type="entry name" value="HTH-TYPE TRANSCRIPTIONAL REGULATOR SRLR-RELATED"/>
    <property type="match status" value="1"/>
</dbReference>
<dbReference type="GO" id="GO:0003700">
    <property type="term" value="F:DNA-binding transcription factor activity"/>
    <property type="evidence" value="ECO:0007669"/>
    <property type="project" value="InterPro"/>
</dbReference>
<name>A0A0F9WB58_9ZZZZ</name>
<evidence type="ECO:0000313" key="5">
    <source>
        <dbReference type="EMBL" id="KKN82991.1"/>
    </source>
</evidence>
<dbReference type="InterPro" id="IPR001034">
    <property type="entry name" value="DeoR_HTH"/>
</dbReference>
<sequence length="263" mass="27968">MPSEGGIEDRRIKAGELLARQGFMSLAELVDILDVSESTVRRDLEALEQQGLVRRTHGGAVYIKDTGGQAYAFADRETTAADEKQAIGRAVAELISDGQAVLLDGGTTCYQVARAIAGRHLSVVTNALPIASLLSGGMSTEVTLIGGYVYPRTGVALGSMAEQQVALVHGSQLVLSCAGVAEDGAYNQNEMMVGVERQMMAVADEVILAVDHTKFGRRAVARLCDLSEVHVIVTDDGVDGPTRRWLESLEARLIIAATTEESP</sequence>
<proteinExistence type="predicted"/>
<dbReference type="InterPro" id="IPR050313">
    <property type="entry name" value="Carb_Metab_HTH_regulators"/>
</dbReference>
<dbReference type="Gene3D" id="1.10.10.10">
    <property type="entry name" value="Winged helix-like DNA-binding domain superfamily/Winged helix DNA-binding domain"/>
    <property type="match status" value="1"/>
</dbReference>
<dbReference type="PANTHER" id="PTHR30363:SF4">
    <property type="entry name" value="GLYCEROL-3-PHOSPHATE REGULON REPRESSOR"/>
    <property type="match status" value="1"/>
</dbReference>
<comment type="caution">
    <text evidence="5">The sequence shown here is derived from an EMBL/GenBank/DDBJ whole genome shotgun (WGS) entry which is preliminary data.</text>
</comment>
<dbReference type="InterPro" id="IPR014036">
    <property type="entry name" value="DeoR-like_C"/>
</dbReference>
<dbReference type="SMART" id="SM00420">
    <property type="entry name" value="HTH_DEOR"/>
    <property type="match status" value="1"/>
</dbReference>
<evidence type="ECO:0000256" key="2">
    <source>
        <dbReference type="ARBA" id="ARBA00023015"/>
    </source>
</evidence>
<accession>A0A0F9WB58</accession>
<keyword evidence="2" id="KW-0805">Transcription regulation</keyword>
<dbReference type="Pfam" id="PF00455">
    <property type="entry name" value="DeoRC"/>
    <property type="match status" value="1"/>
</dbReference>
<dbReference type="InterPro" id="IPR036390">
    <property type="entry name" value="WH_DNA-bd_sf"/>
</dbReference>
<dbReference type="AlphaFoldDB" id="A0A0F9WB58"/>
<protein>
    <recommendedName>
        <fullName evidence="4">HTH deoR-type domain-containing protein</fullName>
    </recommendedName>
</protein>